<dbReference type="Gene3D" id="3.40.630.30">
    <property type="match status" value="1"/>
</dbReference>
<dbReference type="Proteomes" id="UP000616201">
    <property type="component" value="Unassembled WGS sequence"/>
</dbReference>
<dbReference type="PANTHER" id="PTHR43877:SF2">
    <property type="entry name" value="AMINOALKYLPHOSPHONATE N-ACETYLTRANSFERASE-RELATED"/>
    <property type="match status" value="1"/>
</dbReference>
<accession>A0A928V345</accession>
<dbReference type="RefSeq" id="WP_196937079.1">
    <property type="nucleotide sequence ID" value="NZ_MU158698.1"/>
</dbReference>
<dbReference type="InterPro" id="IPR016181">
    <property type="entry name" value="Acyl_CoA_acyltransferase"/>
</dbReference>
<organism evidence="4 5">
    <name type="scientific">Sphingobacterium hungaricum</name>
    <dbReference type="NCBI Taxonomy" id="2082723"/>
    <lineage>
        <taxon>Bacteria</taxon>
        <taxon>Pseudomonadati</taxon>
        <taxon>Bacteroidota</taxon>
        <taxon>Sphingobacteriia</taxon>
        <taxon>Sphingobacteriales</taxon>
        <taxon>Sphingobacteriaceae</taxon>
        <taxon>Sphingobacterium</taxon>
    </lineage>
</organism>
<dbReference type="InterPro" id="IPR050832">
    <property type="entry name" value="Bact_Acetyltransf"/>
</dbReference>
<evidence type="ECO:0000256" key="2">
    <source>
        <dbReference type="ARBA" id="ARBA00023315"/>
    </source>
</evidence>
<keyword evidence="5" id="KW-1185">Reference proteome</keyword>
<dbReference type="Pfam" id="PF00583">
    <property type="entry name" value="Acetyltransf_1"/>
    <property type="match status" value="1"/>
</dbReference>
<keyword evidence="1" id="KW-0808">Transferase</keyword>
<proteinExistence type="predicted"/>
<evidence type="ECO:0000313" key="5">
    <source>
        <dbReference type="Proteomes" id="UP000616201"/>
    </source>
</evidence>
<sequence length="154" mass="17635">MSLTFKIAEIEQVSEIVRLLAEDKLGKQRENYTEPLPDVYINAFRAISQDPNQELIVVFNAENELVGTLQLSFLQYLTYQGGLRAQIEAVRIREQDRGKGSGTLFFEWAIDRAKERGAHLIQLTTDKQRPEALAFYKKLGFTNSHEGMKMQLKA</sequence>
<evidence type="ECO:0000256" key="1">
    <source>
        <dbReference type="ARBA" id="ARBA00022679"/>
    </source>
</evidence>
<keyword evidence="2" id="KW-0012">Acyltransferase</keyword>
<gene>
    <name evidence="4" type="ORF">C4F49_16240</name>
</gene>
<dbReference type="EMBL" id="PRDK01000009">
    <property type="protein sequence ID" value="MBE8715234.1"/>
    <property type="molecule type" value="Genomic_DNA"/>
</dbReference>
<dbReference type="PANTHER" id="PTHR43877">
    <property type="entry name" value="AMINOALKYLPHOSPHONATE N-ACETYLTRANSFERASE-RELATED-RELATED"/>
    <property type="match status" value="1"/>
</dbReference>
<dbReference type="PROSITE" id="PS51186">
    <property type="entry name" value="GNAT"/>
    <property type="match status" value="1"/>
</dbReference>
<dbReference type="InterPro" id="IPR000182">
    <property type="entry name" value="GNAT_dom"/>
</dbReference>
<reference evidence="4" key="1">
    <citation type="submission" date="2018-02" db="EMBL/GenBank/DDBJ databases">
        <authorList>
            <person name="Vasarhelyi B.M."/>
            <person name="Deshmukh S."/>
            <person name="Balint B."/>
            <person name="Kukolya J."/>
        </authorList>
    </citation>
    <scope>NUCLEOTIDE SEQUENCE</scope>
    <source>
        <strain evidence="4">KB22</strain>
    </source>
</reference>
<dbReference type="AlphaFoldDB" id="A0A928V345"/>
<dbReference type="SUPFAM" id="SSF55729">
    <property type="entry name" value="Acyl-CoA N-acyltransferases (Nat)"/>
    <property type="match status" value="1"/>
</dbReference>
<protein>
    <submittedName>
        <fullName evidence="4">GNAT family N-acetyltransferase</fullName>
    </submittedName>
</protein>
<comment type="caution">
    <text evidence="4">The sequence shown here is derived from an EMBL/GenBank/DDBJ whole genome shotgun (WGS) entry which is preliminary data.</text>
</comment>
<dbReference type="GO" id="GO:0016747">
    <property type="term" value="F:acyltransferase activity, transferring groups other than amino-acyl groups"/>
    <property type="evidence" value="ECO:0007669"/>
    <property type="project" value="InterPro"/>
</dbReference>
<evidence type="ECO:0000313" key="4">
    <source>
        <dbReference type="EMBL" id="MBE8715234.1"/>
    </source>
</evidence>
<feature type="domain" description="N-acetyltransferase" evidence="3">
    <location>
        <begin position="15"/>
        <end position="154"/>
    </location>
</feature>
<dbReference type="CDD" id="cd04301">
    <property type="entry name" value="NAT_SF"/>
    <property type="match status" value="1"/>
</dbReference>
<evidence type="ECO:0000259" key="3">
    <source>
        <dbReference type="PROSITE" id="PS51186"/>
    </source>
</evidence>
<name>A0A928V345_9SPHI</name>